<dbReference type="GO" id="GO:0004175">
    <property type="term" value="F:endopeptidase activity"/>
    <property type="evidence" value="ECO:0007669"/>
    <property type="project" value="TreeGrafter"/>
</dbReference>
<feature type="domain" description="Tail specific protease" evidence="4">
    <location>
        <begin position="2"/>
        <end position="112"/>
    </location>
</feature>
<name>A0A2H0AL57_9BACT</name>
<dbReference type="GO" id="GO:0007165">
    <property type="term" value="P:signal transduction"/>
    <property type="evidence" value="ECO:0007669"/>
    <property type="project" value="TreeGrafter"/>
</dbReference>
<keyword evidence="3" id="KW-0720">Serine protease</keyword>
<dbReference type="SMART" id="SM00245">
    <property type="entry name" value="TSPc"/>
    <property type="match status" value="1"/>
</dbReference>
<dbReference type="InterPro" id="IPR004447">
    <property type="entry name" value="Peptidase_S41A"/>
</dbReference>
<dbReference type="PANTHER" id="PTHR32060">
    <property type="entry name" value="TAIL-SPECIFIC PROTEASE"/>
    <property type="match status" value="1"/>
</dbReference>
<proteinExistence type="predicted"/>
<evidence type="ECO:0000256" key="1">
    <source>
        <dbReference type="ARBA" id="ARBA00022670"/>
    </source>
</evidence>
<accession>A0A2H0AL57</accession>
<keyword evidence="2" id="KW-0378">Hydrolase</keyword>
<dbReference type="PANTHER" id="PTHR32060:SF30">
    <property type="entry name" value="CARBOXY-TERMINAL PROCESSING PROTEASE CTPA"/>
    <property type="match status" value="1"/>
</dbReference>
<protein>
    <recommendedName>
        <fullName evidence="4">Tail specific protease domain-containing protein</fullName>
    </recommendedName>
</protein>
<organism evidence="5 6">
    <name type="scientific">Candidatus Colwellbacteria bacterium CG23_combo_of_CG06-09_8_20_14_all_42_19</name>
    <dbReference type="NCBI Taxonomy" id="1974541"/>
    <lineage>
        <taxon>Bacteria</taxon>
        <taxon>Candidatus Colwelliibacteriota</taxon>
    </lineage>
</organism>
<sequence length="139" mass="15271">WFLEKGDVVAKERFADGNERSFKAGGNETLKNIPMVILINGGSASASEILAGALKYNRGIKLIGEKSFGKGTVQELQELKDDSALKITVANWLLPDDSIIEKNGLTPDIEVKLTEEDINTDKDPQLDKAIEVLKQEMQV</sequence>
<comment type="caution">
    <text evidence="5">The sequence shown here is derived from an EMBL/GenBank/DDBJ whole genome shotgun (WGS) entry which is preliminary data.</text>
</comment>
<dbReference type="CDD" id="cd07560">
    <property type="entry name" value="Peptidase_S41_CPP"/>
    <property type="match status" value="1"/>
</dbReference>
<dbReference type="GO" id="GO:0030288">
    <property type="term" value="C:outer membrane-bounded periplasmic space"/>
    <property type="evidence" value="ECO:0007669"/>
    <property type="project" value="TreeGrafter"/>
</dbReference>
<evidence type="ECO:0000256" key="3">
    <source>
        <dbReference type="ARBA" id="ARBA00022825"/>
    </source>
</evidence>
<dbReference type="GO" id="GO:0006508">
    <property type="term" value="P:proteolysis"/>
    <property type="evidence" value="ECO:0007669"/>
    <property type="project" value="UniProtKB-KW"/>
</dbReference>
<dbReference type="InterPro" id="IPR005151">
    <property type="entry name" value="Tail-specific_protease"/>
</dbReference>
<evidence type="ECO:0000256" key="2">
    <source>
        <dbReference type="ARBA" id="ARBA00022801"/>
    </source>
</evidence>
<feature type="non-terminal residue" evidence="5">
    <location>
        <position position="1"/>
    </location>
</feature>
<gene>
    <name evidence="5" type="ORF">COX15_01370</name>
</gene>
<dbReference type="GO" id="GO:0008236">
    <property type="term" value="F:serine-type peptidase activity"/>
    <property type="evidence" value="ECO:0007669"/>
    <property type="project" value="UniProtKB-KW"/>
</dbReference>
<evidence type="ECO:0000313" key="5">
    <source>
        <dbReference type="EMBL" id="PIP46141.1"/>
    </source>
</evidence>
<evidence type="ECO:0000313" key="6">
    <source>
        <dbReference type="Proteomes" id="UP000230007"/>
    </source>
</evidence>
<dbReference type="Proteomes" id="UP000230007">
    <property type="component" value="Unassembled WGS sequence"/>
</dbReference>
<dbReference type="Gene3D" id="3.90.226.10">
    <property type="entry name" value="2-enoyl-CoA Hydratase, Chain A, domain 1"/>
    <property type="match status" value="1"/>
</dbReference>
<dbReference type="SUPFAM" id="SSF52096">
    <property type="entry name" value="ClpP/crotonase"/>
    <property type="match status" value="1"/>
</dbReference>
<dbReference type="Pfam" id="PF03572">
    <property type="entry name" value="Peptidase_S41"/>
    <property type="match status" value="1"/>
</dbReference>
<dbReference type="InterPro" id="IPR029045">
    <property type="entry name" value="ClpP/crotonase-like_dom_sf"/>
</dbReference>
<keyword evidence="1" id="KW-0645">Protease</keyword>
<evidence type="ECO:0000259" key="4">
    <source>
        <dbReference type="SMART" id="SM00245"/>
    </source>
</evidence>
<reference evidence="5 6" key="1">
    <citation type="submission" date="2017-09" db="EMBL/GenBank/DDBJ databases">
        <title>Depth-based differentiation of microbial function through sediment-hosted aquifers and enrichment of novel symbionts in the deep terrestrial subsurface.</title>
        <authorList>
            <person name="Probst A.J."/>
            <person name="Ladd B."/>
            <person name="Jarett J.K."/>
            <person name="Geller-Mcgrath D.E."/>
            <person name="Sieber C.M."/>
            <person name="Emerson J.B."/>
            <person name="Anantharaman K."/>
            <person name="Thomas B.C."/>
            <person name="Malmstrom R."/>
            <person name="Stieglmeier M."/>
            <person name="Klingl A."/>
            <person name="Woyke T."/>
            <person name="Ryan C.M."/>
            <person name="Banfield J.F."/>
        </authorList>
    </citation>
    <scope>NUCLEOTIDE SEQUENCE [LARGE SCALE GENOMIC DNA]</scope>
    <source>
        <strain evidence="5">CG23_combo_of_CG06-09_8_20_14_all_42_19</strain>
    </source>
</reference>
<dbReference type="AlphaFoldDB" id="A0A2H0AL57"/>
<dbReference type="EMBL" id="PCSK01000028">
    <property type="protein sequence ID" value="PIP46141.1"/>
    <property type="molecule type" value="Genomic_DNA"/>
</dbReference>